<reference evidence="2" key="1">
    <citation type="journal article" date="2019" name="Int. J. Syst. Evol. Microbiol.">
        <title>The Global Catalogue of Microorganisms (GCM) 10K type strain sequencing project: providing services to taxonomists for standard genome sequencing and annotation.</title>
        <authorList>
            <consortium name="The Broad Institute Genomics Platform"/>
            <consortium name="The Broad Institute Genome Sequencing Center for Infectious Disease"/>
            <person name="Wu L."/>
            <person name="Ma J."/>
        </authorList>
    </citation>
    <scope>NUCLEOTIDE SEQUENCE [LARGE SCALE GENOMIC DNA]</scope>
    <source>
        <strain evidence="2">JCM 18537</strain>
    </source>
</reference>
<name>A0ABP9ABC6_9MICO</name>
<organism evidence="1 2">
    <name type="scientific">Microbacterium gilvum</name>
    <dbReference type="NCBI Taxonomy" id="1336204"/>
    <lineage>
        <taxon>Bacteria</taxon>
        <taxon>Bacillati</taxon>
        <taxon>Actinomycetota</taxon>
        <taxon>Actinomycetes</taxon>
        <taxon>Micrococcales</taxon>
        <taxon>Microbacteriaceae</taxon>
        <taxon>Microbacterium</taxon>
    </lineage>
</organism>
<dbReference type="RefSeq" id="WP_345439206.1">
    <property type="nucleotide sequence ID" value="NZ_BAABKO010000004.1"/>
</dbReference>
<gene>
    <name evidence="1" type="ORF">GCM10023351_22550</name>
</gene>
<evidence type="ECO:0000313" key="2">
    <source>
        <dbReference type="Proteomes" id="UP001501645"/>
    </source>
</evidence>
<dbReference type="EMBL" id="BAABKO010000004">
    <property type="protein sequence ID" value="GAA4777269.1"/>
    <property type="molecule type" value="Genomic_DNA"/>
</dbReference>
<comment type="caution">
    <text evidence="1">The sequence shown here is derived from an EMBL/GenBank/DDBJ whole genome shotgun (WGS) entry which is preliminary data.</text>
</comment>
<evidence type="ECO:0008006" key="3">
    <source>
        <dbReference type="Google" id="ProtNLM"/>
    </source>
</evidence>
<sequence length="537" mass="55871">MPLVADIQADIVSDDREALDDDLDAFLRHTRDAADSVDNDLWRAAERIPLAGPNLRAVSATADLAVAVAEGAVAEAAGIDIEAFRPVDGRIDLAALAATAPSVRGADATIDAAREVLDGIDTSALIGPVAAPVTQLRDQLARVGDIVDGLATAADVLPAALGAEGERRYVLVFPNNAELRTHGGALTAFAELTVDGGRIEIAPAVDAAELREPADDEIEAVDGETVALFGQGAATSVDHAAMAFDFATTAQVVATRWQQVTGDAVDGVLSFDPVALGNLLAATGPVTLSDGTELTSENAAETLLWDVYERYPDPFEHDAFYAGASSSIFLAVVNGQAPLPPLVAALAESAQQGRFSIWSADDAEQRLVERTGLAGELENEVRESDVAVAFNDLTGLKLDARLDATVEVAADRCQADETAITVTASLVSSVPAEGLPEALQHAELPEGTTVTRVDVVAPPGFAVDGVRQGAARIAIDDLEIGRYDGRTVVTIGVALAAGASDEVSVRFRAEGVDAPELDVTSTPMIRETPVRVVDVYC</sequence>
<protein>
    <recommendedName>
        <fullName evidence="3">DUF4012 domain-containing protein</fullName>
    </recommendedName>
</protein>
<dbReference type="InterPro" id="IPR025101">
    <property type="entry name" value="DUF4012"/>
</dbReference>
<dbReference type="Pfam" id="PF13196">
    <property type="entry name" value="DUF4012"/>
    <property type="match status" value="1"/>
</dbReference>
<proteinExistence type="predicted"/>
<evidence type="ECO:0000313" key="1">
    <source>
        <dbReference type="EMBL" id="GAA4777269.1"/>
    </source>
</evidence>
<dbReference type="Proteomes" id="UP001501645">
    <property type="component" value="Unassembled WGS sequence"/>
</dbReference>
<accession>A0ABP9ABC6</accession>
<keyword evidence="2" id="KW-1185">Reference proteome</keyword>